<dbReference type="Proteomes" id="UP001209412">
    <property type="component" value="Unassembled WGS sequence"/>
</dbReference>
<evidence type="ECO:0000313" key="3">
    <source>
        <dbReference type="EMBL" id="MCX4146767.1"/>
    </source>
</evidence>
<sequence length="166" mass="17861">MDGCFSASYCGWPTRHARSGKPIAAVANSVAALAAYWIASTATTFYITPGSEFGSIGVFAAHQNHSTALKDEGVKTLLIGAGRYKTEGSPFAPLSPTARQRRHDCFSHAVSRNRGVDVVRVRSDIDQRRTLGSQVATNELMMDGVATLDEVVGKLARRIVPHARNC</sequence>
<dbReference type="SUPFAM" id="SSF52096">
    <property type="entry name" value="ClpP/crotonase"/>
    <property type="match status" value="1"/>
</dbReference>
<feature type="domain" description="Peptidase S49" evidence="2">
    <location>
        <begin position="18"/>
        <end position="156"/>
    </location>
</feature>
<accession>A0AAP5EN65</accession>
<dbReference type="RefSeq" id="WP_266258352.1">
    <property type="nucleotide sequence ID" value="NZ_JAMXWF010000011.1"/>
</dbReference>
<gene>
    <name evidence="4" type="ORF">NIE36_15485</name>
    <name evidence="3" type="ORF">OSB80_15520</name>
</gene>
<dbReference type="PANTHER" id="PTHR42987">
    <property type="entry name" value="PEPTIDASE S49"/>
    <property type="match status" value="1"/>
</dbReference>
<evidence type="ECO:0000313" key="5">
    <source>
        <dbReference type="Proteomes" id="UP001209412"/>
    </source>
</evidence>
<comment type="similarity">
    <text evidence="1">Belongs to the peptidase S49 family.</text>
</comment>
<keyword evidence="5" id="KW-1185">Reference proteome</keyword>
<dbReference type="InterPro" id="IPR029045">
    <property type="entry name" value="ClpP/crotonase-like_dom_sf"/>
</dbReference>
<proteinExistence type="inferred from homology"/>
<dbReference type="GO" id="GO:0006508">
    <property type="term" value="P:proteolysis"/>
    <property type="evidence" value="ECO:0007669"/>
    <property type="project" value="InterPro"/>
</dbReference>
<evidence type="ECO:0000256" key="1">
    <source>
        <dbReference type="ARBA" id="ARBA00008683"/>
    </source>
</evidence>
<dbReference type="InterPro" id="IPR002142">
    <property type="entry name" value="Peptidase_S49"/>
</dbReference>
<evidence type="ECO:0000313" key="4">
    <source>
        <dbReference type="EMBL" id="MDQ6408593.1"/>
    </source>
</evidence>
<dbReference type="EMBL" id="JAMXWF010000011">
    <property type="protein sequence ID" value="MDQ6408593.1"/>
    <property type="molecule type" value="Genomic_DNA"/>
</dbReference>
<organism evidence="4 6">
    <name type="scientific">Paraburkholderia madseniana</name>
    <dbReference type="NCBI Taxonomy" id="2599607"/>
    <lineage>
        <taxon>Bacteria</taxon>
        <taxon>Pseudomonadati</taxon>
        <taxon>Pseudomonadota</taxon>
        <taxon>Betaproteobacteria</taxon>
        <taxon>Burkholderiales</taxon>
        <taxon>Burkholderiaceae</taxon>
        <taxon>Paraburkholderia</taxon>
    </lineage>
</organism>
<dbReference type="PANTHER" id="PTHR42987:SF4">
    <property type="entry name" value="PROTEASE SOHB-RELATED"/>
    <property type="match status" value="1"/>
</dbReference>
<dbReference type="Gene3D" id="3.90.226.10">
    <property type="entry name" value="2-enoyl-CoA Hydratase, Chain A, domain 1"/>
    <property type="match status" value="1"/>
</dbReference>
<reference evidence="4" key="1">
    <citation type="submission" date="2022-06" db="EMBL/GenBank/DDBJ databases">
        <title>PHB producers.</title>
        <authorList>
            <person name="Besaury L."/>
        </authorList>
    </citation>
    <scope>NUCLEOTIDE SEQUENCE</scope>
    <source>
        <strain evidence="4 5">SEWS6</strain>
    </source>
</reference>
<name>A0AAP5EN65_9BURK</name>
<dbReference type="AlphaFoldDB" id="A0AAP5EN65"/>
<comment type="caution">
    <text evidence="4">The sequence shown here is derived from an EMBL/GenBank/DDBJ whole genome shotgun (WGS) entry which is preliminary data.</text>
</comment>
<evidence type="ECO:0000259" key="2">
    <source>
        <dbReference type="Pfam" id="PF01343"/>
    </source>
</evidence>
<dbReference type="GO" id="GO:0008233">
    <property type="term" value="F:peptidase activity"/>
    <property type="evidence" value="ECO:0007669"/>
    <property type="project" value="InterPro"/>
</dbReference>
<dbReference type="EMBL" id="JAPKHW010000011">
    <property type="protein sequence ID" value="MCX4146767.1"/>
    <property type="molecule type" value="Genomic_DNA"/>
</dbReference>
<dbReference type="Proteomes" id="UP001242288">
    <property type="component" value="Unassembled WGS sequence"/>
</dbReference>
<evidence type="ECO:0000313" key="6">
    <source>
        <dbReference type="Proteomes" id="UP001242288"/>
    </source>
</evidence>
<dbReference type="Pfam" id="PF01343">
    <property type="entry name" value="Peptidase_S49"/>
    <property type="match status" value="1"/>
</dbReference>
<protein>
    <submittedName>
        <fullName evidence="4">S49 family peptidase</fullName>
    </submittedName>
</protein>